<dbReference type="AlphaFoldDB" id="A0A3M7RII6"/>
<comment type="caution">
    <text evidence="2">The sequence shown here is derived from an EMBL/GenBank/DDBJ whole genome shotgun (WGS) entry which is preliminary data.</text>
</comment>
<organism evidence="2 3">
    <name type="scientific">Brachionus plicatilis</name>
    <name type="common">Marine rotifer</name>
    <name type="synonym">Brachionus muelleri</name>
    <dbReference type="NCBI Taxonomy" id="10195"/>
    <lineage>
        <taxon>Eukaryota</taxon>
        <taxon>Metazoa</taxon>
        <taxon>Spiralia</taxon>
        <taxon>Gnathifera</taxon>
        <taxon>Rotifera</taxon>
        <taxon>Eurotatoria</taxon>
        <taxon>Monogononta</taxon>
        <taxon>Pseudotrocha</taxon>
        <taxon>Ploima</taxon>
        <taxon>Brachionidae</taxon>
        <taxon>Brachionus</taxon>
    </lineage>
</organism>
<dbReference type="EMBL" id="REGN01003326">
    <property type="protein sequence ID" value="RNA23227.1"/>
    <property type="molecule type" value="Genomic_DNA"/>
</dbReference>
<name>A0A3M7RII6_BRAPC</name>
<sequence>MEVNYHERAHRNGNEMGRSKVSKILQHTVLYRNSIDLSGKLVINVRIKEATNKRTATNFVSSNYLSRTLMIYYYMSSKSLFIKGLKSYRDNDYNDAEEYFRRALKATDSHELSNNWKSLVHIYGLSTFEVKNFIDLRVGGIIYIFPDEQNQLPLRNFYTLHSVNTILNKLFFNQFTKKKAKNDNFKAEIEFSITVETINLLNDHILFPISTEGYCPVSLNSFYLICNSHSSLFLLSDLTI</sequence>
<evidence type="ECO:0000313" key="2">
    <source>
        <dbReference type="EMBL" id="RNA23227.1"/>
    </source>
</evidence>
<evidence type="ECO:0000313" key="3">
    <source>
        <dbReference type="Proteomes" id="UP000276133"/>
    </source>
</evidence>
<keyword evidence="1" id="KW-0802">TPR repeat</keyword>
<dbReference type="PROSITE" id="PS50005">
    <property type="entry name" value="TPR"/>
    <property type="match status" value="1"/>
</dbReference>
<reference evidence="2 3" key="1">
    <citation type="journal article" date="2018" name="Sci. Rep.">
        <title>Genomic signatures of local adaptation to the degree of environmental predictability in rotifers.</title>
        <authorList>
            <person name="Franch-Gras L."/>
            <person name="Hahn C."/>
            <person name="Garcia-Roger E.M."/>
            <person name="Carmona M.J."/>
            <person name="Serra M."/>
            <person name="Gomez A."/>
        </authorList>
    </citation>
    <scope>NUCLEOTIDE SEQUENCE [LARGE SCALE GENOMIC DNA]</scope>
    <source>
        <strain evidence="2">HYR1</strain>
    </source>
</reference>
<evidence type="ECO:0000256" key="1">
    <source>
        <dbReference type="PROSITE-ProRule" id="PRU00339"/>
    </source>
</evidence>
<dbReference type="InterPro" id="IPR019734">
    <property type="entry name" value="TPR_rpt"/>
</dbReference>
<protein>
    <submittedName>
        <fullName evidence="2">Uncharacterized protein</fullName>
    </submittedName>
</protein>
<feature type="repeat" description="TPR" evidence="1">
    <location>
        <begin position="77"/>
        <end position="110"/>
    </location>
</feature>
<gene>
    <name evidence="2" type="ORF">BpHYR1_000817</name>
</gene>
<proteinExistence type="predicted"/>
<keyword evidence="3" id="KW-1185">Reference proteome</keyword>
<accession>A0A3M7RII6</accession>
<dbReference type="Proteomes" id="UP000276133">
    <property type="component" value="Unassembled WGS sequence"/>
</dbReference>